<reference evidence="1 2" key="1">
    <citation type="submission" date="2023-07" db="EMBL/GenBank/DDBJ databases">
        <title>Genomic Encyclopedia of Type Strains, Phase IV (KMG-IV): sequencing the most valuable type-strain genomes for metagenomic binning, comparative biology and taxonomic classification.</title>
        <authorList>
            <person name="Goeker M."/>
        </authorList>
    </citation>
    <scope>NUCLEOTIDE SEQUENCE [LARGE SCALE GENOMIC DNA]</scope>
    <source>
        <strain evidence="1 2">DSM 22170</strain>
    </source>
</reference>
<comment type="caution">
    <text evidence="1">The sequence shown here is derived from an EMBL/GenBank/DDBJ whole genome shotgun (WGS) entry which is preliminary data.</text>
</comment>
<dbReference type="Proteomes" id="UP001185028">
    <property type="component" value="Unassembled WGS sequence"/>
</dbReference>
<gene>
    <name evidence="1" type="ORF">JOC58_000739</name>
</gene>
<protein>
    <submittedName>
        <fullName evidence="1">Uncharacterized protein</fullName>
    </submittedName>
</protein>
<proteinExistence type="predicted"/>
<evidence type="ECO:0000313" key="2">
    <source>
        <dbReference type="Proteomes" id="UP001185028"/>
    </source>
</evidence>
<dbReference type="RefSeq" id="WP_188774330.1">
    <property type="nucleotide sequence ID" value="NZ_BMMB01000002.1"/>
</dbReference>
<name>A0ABU1IV10_9BACL</name>
<organism evidence="1 2">
    <name type="scientific">Paenibacillus hunanensis</name>
    <dbReference type="NCBI Taxonomy" id="539262"/>
    <lineage>
        <taxon>Bacteria</taxon>
        <taxon>Bacillati</taxon>
        <taxon>Bacillota</taxon>
        <taxon>Bacilli</taxon>
        <taxon>Bacillales</taxon>
        <taxon>Paenibacillaceae</taxon>
        <taxon>Paenibacillus</taxon>
    </lineage>
</organism>
<evidence type="ECO:0000313" key="1">
    <source>
        <dbReference type="EMBL" id="MDR6242855.1"/>
    </source>
</evidence>
<dbReference type="EMBL" id="JAVDQH010000002">
    <property type="protein sequence ID" value="MDR6242855.1"/>
    <property type="molecule type" value="Genomic_DNA"/>
</dbReference>
<sequence>MSDVKIVLPPVADLSGYTEGFTIVSAQWGHDGLAYVLLMNKVPARKQGMFVQTALEQQYTYKVLVASEDYIEEIVIPEQQYFYHYVQPLHDDLLLVGARAAYHGREQYDRNARVWSREGMAIRDFLLGDGIQNVQVSRKGTIWVSYFDEGVYGNYGWSDPIGASGLIAWDAEGNIRYKNTAALIDDCYALNVVNEQEIWFYYYSDFQLGHITNGVHTESSQVAFIHPGVSGSSGFCTDGEHFLFEAGYDKHGTSFQFKTLDTPGQLSAGRVIEFVNEEHSSLQYVRQDCRKDRLLLCTEQALYAVTLEEVQAALK</sequence>
<keyword evidence="2" id="KW-1185">Reference proteome</keyword>
<accession>A0ABU1IV10</accession>